<reference evidence="4" key="2">
    <citation type="submission" date="2025-08" db="UniProtKB">
        <authorList>
            <consortium name="Ensembl"/>
        </authorList>
    </citation>
    <scope>IDENTIFICATION</scope>
</reference>
<evidence type="ECO:0000313" key="5">
    <source>
        <dbReference type="Proteomes" id="UP000007303"/>
    </source>
</evidence>
<dbReference type="GeneTree" id="ENSGT00940000156067"/>
<dbReference type="PANTHER" id="PTHR45639:SF6">
    <property type="entry name" value="HEAT SHOCK 70 KDA PROTEIN 4"/>
    <property type="match status" value="1"/>
</dbReference>
<keyword evidence="3" id="KW-0067">ATP-binding</keyword>
<evidence type="ECO:0000313" key="4">
    <source>
        <dbReference type="Ensembl" id="ENSTNIP00000017184.1"/>
    </source>
</evidence>
<keyword evidence="5" id="KW-1185">Reference proteome</keyword>
<dbReference type="InterPro" id="IPR029047">
    <property type="entry name" value="HSP70_peptide-bd_sf"/>
</dbReference>
<comment type="similarity">
    <text evidence="1">Belongs to the heat shock protein 70 family.</text>
</comment>
<dbReference type="Gene3D" id="3.30.420.40">
    <property type="match status" value="2"/>
</dbReference>
<dbReference type="SUPFAM" id="SSF100920">
    <property type="entry name" value="Heat shock protein 70kD (HSP70), peptide-binding domain"/>
    <property type="match status" value="1"/>
</dbReference>
<dbReference type="InterPro" id="IPR043129">
    <property type="entry name" value="ATPase_NBD"/>
</dbReference>
<evidence type="ECO:0000256" key="1">
    <source>
        <dbReference type="ARBA" id="ARBA00007381"/>
    </source>
</evidence>
<dbReference type="SUPFAM" id="SSF53067">
    <property type="entry name" value="Actin-like ATPase domain"/>
    <property type="match status" value="1"/>
</dbReference>
<dbReference type="Gene3D" id="2.60.34.10">
    <property type="entry name" value="Substrate Binding Domain Of DNAk, Chain A, domain 1"/>
    <property type="match status" value="1"/>
</dbReference>
<dbReference type="PRINTS" id="PR00301">
    <property type="entry name" value="HEATSHOCK70"/>
</dbReference>
<dbReference type="Pfam" id="PF00012">
    <property type="entry name" value="HSP70"/>
    <property type="match status" value="1"/>
</dbReference>
<dbReference type="STRING" id="99883.ENSTNIP00000017184"/>
<dbReference type="OrthoDB" id="434160at2759"/>
<organism evidence="4 5">
    <name type="scientific">Tetraodon nigroviridis</name>
    <name type="common">Spotted green pufferfish</name>
    <name type="synonym">Chelonodon nigroviridis</name>
    <dbReference type="NCBI Taxonomy" id="99883"/>
    <lineage>
        <taxon>Eukaryota</taxon>
        <taxon>Metazoa</taxon>
        <taxon>Chordata</taxon>
        <taxon>Craniata</taxon>
        <taxon>Vertebrata</taxon>
        <taxon>Euteleostomi</taxon>
        <taxon>Actinopterygii</taxon>
        <taxon>Neopterygii</taxon>
        <taxon>Teleostei</taxon>
        <taxon>Neoteleostei</taxon>
        <taxon>Acanthomorphata</taxon>
        <taxon>Eupercaria</taxon>
        <taxon>Tetraodontiformes</taxon>
        <taxon>Tetradontoidea</taxon>
        <taxon>Tetraodontidae</taxon>
        <taxon>Tetraodon</taxon>
    </lineage>
</organism>
<proteinExistence type="inferred from homology"/>
<reference evidence="5" key="1">
    <citation type="journal article" date="2004" name="Nature">
        <title>Genome duplication in the teleost fish Tetraodon nigroviridis reveals the early vertebrate proto-karyotype.</title>
        <authorList>
            <person name="Jaillon O."/>
            <person name="Aury J.-M."/>
            <person name="Brunet F."/>
            <person name="Petit J.-L."/>
            <person name="Stange-Thomann N."/>
            <person name="Mauceli E."/>
            <person name="Bouneau L."/>
            <person name="Fischer C."/>
            <person name="Ozouf-Costaz C."/>
            <person name="Bernot A."/>
            <person name="Nicaud S."/>
            <person name="Jaffe D."/>
            <person name="Fisher S."/>
            <person name="Lutfalla G."/>
            <person name="Dossat C."/>
            <person name="Segurens B."/>
            <person name="Dasilva C."/>
            <person name="Salanoubat M."/>
            <person name="Levy M."/>
            <person name="Boudet N."/>
            <person name="Castellano S."/>
            <person name="Anthouard V."/>
            <person name="Jubin C."/>
            <person name="Castelli V."/>
            <person name="Katinka M."/>
            <person name="Vacherie B."/>
            <person name="Biemont C."/>
            <person name="Skalli Z."/>
            <person name="Cattolico L."/>
            <person name="Poulain J."/>
            <person name="De Berardinis V."/>
            <person name="Cruaud C."/>
            <person name="Duprat S."/>
            <person name="Brottier P."/>
            <person name="Coutanceau J.-P."/>
            <person name="Gouzy J."/>
            <person name="Parra G."/>
            <person name="Lardier G."/>
            <person name="Chapple C."/>
            <person name="McKernan K.J."/>
            <person name="McEwan P."/>
            <person name="Bosak S."/>
            <person name="Kellis M."/>
            <person name="Volff J.-N."/>
            <person name="Guigo R."/>
            <person name="Zody M.C."/>
            <person name="Mesirov J."/>
            <person name="Lindblad-Toh K."/>
            <person name="Birren B."/>
            <person name="Nusbaum C."/>
            <person name="Kahn D."/>
            <person name="Robinson-Rechavi M."/>
            <person name="Laudet V."/>
            <person name="Schachter V."/>
            <person name="Quetier F."/>
            <person name="Saurin W."/>
            <person name="Scarpelli C."/>
            <person name="Wincker P."/>
            <person name="Lander E.S."/>
            <person name="Weissenbach J."/>
            <person name="Roest Crollius H."/>
        </authorList>
    </citation>
    <scope>NUCLEOTIDE SEQUENCE [LARGE SCALE GENOMIC DNA]</scope>
</reference>
<evidence type="ECO:0000256" key="2">
    <source>
        <dbReference type="ARBA" id="ARBA00022741"/>
    </source>
</evidence>
<protein>
    <submittedName>
        <fullName evidence="4">Uncharacterized protein</fullName>
    </submittedName>
</protein>
<dbReference type="InterPro" id="IPR013126">
    <property type="entry name" value="Hsp_70_fam"/>
</dbReference>
<accession>H3D9J3</accession>
<dbReference type="HOGENOM" id="CLU_1820331_0_0_1"/>
<dbReference type="PANTHER" id="PTHR45639">
    <property type="entry name" value="HSC70CB, ISOFORM G-RELATED"/>
    <property type="match status" value="1"/>
</dbReference>
<dbReference type="Ensembl" id="ENSTNIT00000017400.1">
    <property type="protein sequence ID" value="ENSTNIP00000017184.1"/>
    <property type="gene ID" value="ENSTNIG00000014173.1"/>
</dbReference>
<dbReference type="Proteomes" id="UP000007303">
    <property type="component" value="Unassembled WGS sequence"/>
</dbReference>
<name>H3D9J3_TETNG</name>
<reference evidence="4" key="3">
    <citation type="submission" date="2025-09" db="UniProtKB">
        <authorList>
            <consortium name="Ensembl"/>
        </authorList>
    </citation>
    <scope>IDENTIFICATION</scope>
</reference>
<evidence type="ECO:0000256" key="3">
    <source>
        <dbReference type="ARBA" id="ARBA00022840"/>
    </source>
</evidence>
<sequence length="142" mass="15839">MKKEDIYAAEIVGGASRIPAIKERIAKFFGKELSTTLNADEAVAKGCALQCAILSPAFKVREFSITDVVPYSISLKWNSAAEDGLNDCEVFPKNHAAPFSKVLTFYRKEPFTLEAYYNNLKELPYPNICIGQFLIQNVVPQE</sequence>
<keyword evidence="2" id="KW-0547">Nucleotide-binding</keyword>